<feature type="compositionally biased region" description="Basic and acidic residues" evidence="1">
    <location>
        <begin position="58"/>
        <end position="76"/>
    </location>
</feature>
<keyword evidence="3" id="KW-1185">Reference proteome</keyword>
<gene>
    <name evidence="2" type="ORF">HLB44_34875</name>
</gene>
<dbReference type="RefSeq" id="WP_173134939.1">
    <property type="nucleotide sequence ID" value="NZ_JABRWJ010000019.1"/>
</dbReference>
<evidence type="ECO:0000256" key="1">
    <source>
        <dbReference type="SAM" id="MobiDB-lite"/>
    </source>
</evidence>
<feature type="region of interest" description="Disordered" evidence="1">
    <location>
        <begin position="32"/>
        <end position="87"/>
    </location>
</feature>
<organism evidence="2 3">
    <name type="scientific">Pseudaquabacterium terrae</name>
    <dbReference type="NCBI Taxonomy" id="2732868"/>
    <lineage>
        <taxon>Bacteria</taxon>
        <taxon>Pseudomonadati</taxon>
        <taxon>Pseudomonadota</taxon>
        <taxon>Betaproteobacteria</taxon>
        <taxon>Burkholderiales</taxon>
        <taxon>Sphaerotilaceae</taxon>
        <taxon>Pseudaquabacterium</taxon>
    </lineage>
</organism>
<dbReference type="EMBL" id="JABRWJ010000019">
    <property type="protein sequence ID" value="NRF72181.1"/>
    <property type="molecule type" value="Genomic_DNA"/>
</dbReference>
<evidence type="ECO:0000313" key="3">
    <source>
        <dbReference type="Proteomes" id="UP000737171"/>
    </source>
</evidence>
<comment type="caution">
    <text evidence="2">The sequence shown here is derived from an EMBL/GenBank/DDBJ whole genome shotgun (WGS) entry which is preliminary data.</text>
</comment>
<accession>A0ABX2EU52</accession>
<evidence type="ECO:0000313" key="2">
    <source>
        <dbReference type="EMBL" id="NRF72181.1"/>
    </source>
</evidence>
<sequence length="167" mass="17721">MSIVRNYRPTSAGRRIDGVAVKAESATVARPDGALKGAAPSGSSIRRSGKAPAIMSVKRTDETKDRLGRLRTELGKLHPRPSSPEEARRGISCALENAGLCDWTVPELSGPDATWRADGSVVVKLLAHVIVFNASGAFRIVDSHSPQLPYFEMRAASGALFAMPAGL</sequence>
<proteinExistence type="predicted"/>
<protein>
    <submittedName>
        <fullName evidence="2">Uncharacterized protein</fullName>
    </submittedName>
</protein>
<name>A0ABX2EU52_9BURK</name>
<reference evidence="2 3" key="1">
    <citation type="submission" date="2020-05" db="EMBL/GenBank/DDBJ databases">
        <title>Aquincola sp. isolate from soil.</title>
        <authorList>
            <person name="Han J."/>
            <person name="Kim D.-U."/>
        </authorList>
    </citation>
    <scope>NUCLEOTIDE SEQUENCE [LARGE SCALE GENOMIC DNA]</scope>
    <source>
        <strain evidence="2 3">S2</strain>
    </source>
</reference>
<dbReference type="Proteomes" id="UP000737171">
    <property type="component" value="Unassembled WGS sequence"/>
</dbReference>